<evidence type="ECO:0000313" key="3">
    <source>
        <dbReference type="EMBL" id="CAC5383614.1"/>
    </source>
</evidence>
<feature type="domain" description="L-asparaginase N-terminal" evidence="2">
    <location>
        <begin position="8"/>
        <end position="147"/>
    </location>
</feature>
<dbReference type="Pfam" id="PF00710">
    <property type="entry name" value="Asparaginase"/>
    <property type="match status" value="1"/>
</dbReference>
<proteinExistence type="predicted"/>
<dbReference type="PIRSF" id="PIRSF001220">
    <property type="entry name" value="L-ASNase_gatD"/>
    <property type="match status" value="1"/>
</dbReference>
<dbReference type="InterPro" id="IPR027474">
    <property type="entry name" value="L-asparaginase_N"/>
</dbReference>
<feature type="binding site" evidence="1">
    <location>
        <begin position="83"/>
        <end position="84"/>
    </location>
    <ligand>
        <name>substrate</name>
    </ligand>
</feature>
<dbReference type="InterPro" id="IPR006034">
    <property type="entry name" value="Asparaginase/glutaminase-like"/>
</dbReference>
<accession>A0A6J8BLE4</accession>
<evidence type="ECO:0000259" key="2">
    <source>
        <dbReference type="Pfam" id="PF00710"/>
    </source>
</evidence>
<dbReference type="InterPro" id="IPR037152">
    <property type="entry name" value="L-asparaginase_N_sf"/>
</dbReference>
<evidence type="ECO:0000256" key="1">
    <source>
        <dbReference type="PIRSR" id="PIRSR001220-2"/>
    </source>
</evidence>
<dbReference type="OrthoDB" id="542841at2759"/>
<keyword evidence="4" id="KW-1185">Reference proteome</keyword>
<dbReference type="EMBL" id="CACVKT020003420">
    <property type="protein sequence ID" value="CAC5383614.1"/>
    <property type="molecule type" value="Genomic_DNA"/>
</dbReference>
<dbReference type="PANTHER" id="PTHR11707:SF28">
    <property type="entry name" value="60 KDA LYSOPHOSPHOLIPASE"/>
    <property type="match status" value="1"/>
</dbReference>
<name>A0A6J8BLE4_MYTCO</name>
<dbReference type="Gene3D" id="3.40.50.1170">
    <property type="entry name" value="L-asparaginase, N-terminal domain"/>
    <property type="match status" value="1"/>
</dbReference>
<feature type="binding site" evidence="1">
    <location>
        <position position="54"/>
    </location>
    <ligand>
        <name>substrate</name>
    </ligand>
</feature>
<dbReference type="AlphaFoldDB" id="A0A6J8BLE4"/>
<evidence type="ECO:0000313" key="4">
    <source>
        <dbReference type="Proteomes" id="UP000507470"/>
    </source>
</evidence>
<dbReference type="Proteomes" id="UP000507470">
    <property type="component" value="Unassembled WGS sequence"/>
</dbReference>
<organism evidence="3 4">
    <name type="scientific">Mytilus coruscus</name>
    <name type="common">Sea mussel</name>
    <dbReference type="NCBI Taxonomy" id="42192"/>
    <lineage>
        <taxon>Eukaryota</taxon>
        <taxon>Metazoa</taxon>
        <taxon>Spiralia</taxon>
        <taxon>Lophotrochozoa</taxon>
        <taxon>Mollusca</taxon>
        <taxon>Bivalvia</taxon>
        <taxon>Autobranchia</taxon>
        <taxon>Pteriomorphia</taxon>
        <taxon>Mytilida</taxon>
        <taxon>Mytiloidea</taxon>
        <taxon>Mytilidae</taxon>
        <taxon>Mytilinae</taxon>
        <taxon>Mytilus</taxon>
    </lineage>
</organism>
<dbReference type="PIRSF" id="PIRSF500176">
    <property type="entry name" value="L_ASNase"/>
    <property type="match status" value="1"/>
</dbReference>
<protein>
    <recommendedName>
        <fullName evidence="2">L-asparaginase N-terminal domain-containing protein</fullName>
    </recommendedName>
</protein>
<gene>
    <name evidence="3" type="ORF">MCOR_19345</name>
</gene>
<dbReference type="PANTHER" id="PTHR11707">
    <property type="entry name" value="L-ASPARAGINASE"/>
    <property type="match status" value="1"/>
</dbReference>
<dbReference type="SUPFAM" id="SSF53774">
    <property type="entry name" value="Glutaminase/Asparaginase"/>
    <property type="match status" value="1"/>
</dbReference>
<reference evidence="3 4" key="1">
    <citation type="submission" date="2020-06" db="EMBL/GenBank/DDBJ databases">
        <authorList>
            <person name="Li R."/>
            <person name="Bekaert M."/>
        </authorList>
    </citation>
    <scope>NUCLEOTIDE SEQUENCE [LARGE SCALE GENOMIC DNA]</scope>
    <source>
        <strain evidence="4">wild</strain>
    </source>
</reference>
<sequence>MKLFPLNSTGTIDTVLENSKRGIEVSEEAAIVKILDRGRVSTRPTIVKACSKNSQELTHEDLNKIATLCKNSVSSKILITHGTDTMVETAKFLADHNFDKTILLTGAFRPETFKDTDADFNVGFALGVLHCLATRDVYIAMNGGLFHWSNVSHDVGQNYFV</sequence>
<dbReference type="InterPro" id="IPR036152">
    <property type="entry name" value="Asp/glu_Ase-like_sf"/>
</dbReference>